<keyword evidence="2" id="KW-1185">Reference proteome</keyword>
<organism evidence="1 2">
    <name type="scientific">Exophiala aquamarina CBS 119918</name>
    <dbReference type="NCBI Taxonomy" id="1182545"/>
    <lineage>
        <taxon>Eukaryota</taxon>
        <taxon>Fungi</taxon>
        <taxon>Dikarya</taxon>
        <taxon>Ascomycota</taxon>
        <taxon>Pezizomycotina</taxon>
        <taxon>Eurotiomycetes</taxon>
        <taxon>Chaetothyriomycetidae</taxon>
        <taxon>Chaetothyriales</taxon>
        <taxon>Herpotrichiellaceae</taxon>
        <taxon>Exophiala</taxon>
    </lineage>
</organism>
<evidence type="ECO:0000313" key="1">
    <source>
        <dbReference type="EMBL" id="KEF61567.1"/>
    </source>
</evidence>
<evidence type="ECO:0000313" key="2">
    <source>
        <dbReference type="Proteomes" id="UP000027920"/>
    </source>
</evidence>
<dbReference type="EMBL" id="AMGV01000002">
    <property type="protein sequence ID" value="KEF61567.1"/>
    <property type="molecule type" value="Genomic_DNA"/>
</dbReference>
<dbReference type="GeneID" id="25278073"/>
<gene>
    <name evidence="1" type="ORF">A1O9_03135</name>
</gene>
<dbReference type="Proteomes" id="UP000027920">
    <property type="component" value="Unassembled WGS sequence"/>
</dbReference>
<proteinExistence type="predicted"/>
<sequence>MKVEDHLAEEKFALSERSQNMMVRDRAVRPVLFLPRRQVAAEDAAVLNQLLAAYKRIGLKLPTLDLSNALKAHLDCQQALALAGEEQIASRLIKAREERERRHNEIEREDEEKSIIERHNVLDAIREVVTGFTTIRRLNLGFSKVPITVFCGSRESQGPDLLTISRRLRTRSSIDLSQERVAIESAISSFVHATIAQSPLLCDTESIDKKVIDRIEQTLLSMADGMFLWVRLVVSTIENAYTVEQMLQALDRIPRGLEDLVVAENLSYRLLTLKLAITSSSSGSKR</sequence>
<dbReference type="RefSeq" id="XP_013264157.1">
    <property type="nucleotide sequence ID" value="XM_013408703.1"/>
</dbReference>
<dbReference type="VEuPathDB" id="FungiDB:A1O9_03135"/>
<comment type="caution">
    <text evidence="1">The sequence shown here is derived from an EMBL/GenBank/DDBJ whole genome shotgun (WGS) entry which is preliminary data.</text>
</comment>
<dbReference type="PANTHER" id="PTHR10039">
    <property type="entry name" value="AMELOGENIN"/>
    <property type="match status" value="1"/>
</dbReference>
<accession>A0A072PP90</accession>
<dbReference type="HOGENOM" id="CLU_973284_0_0_1"/>
<dbReference type="AlphaFoldDB" id="A0A072PP90"/>
<protein>
    <submittedName>
        <fullName evidence="1">Uncharacterized protein</fullName>
    </submittedName>
</protein>
<dbReference type="OrthoDB" id="448455at2759"/>
<name>A0A072PP90_9EURO</name>
<reference evidence="1 2" key="1">
    <citation type="submission" date="2013-03" db="EMBL/GenBank/DDBJ databases">
        <title>The Genome Sequence of Exophiala aquamarina CBS 119918.</title>
        <authorList>
            <consortium name="The Broad Institute Genomics Platform"/>
            <person name="Cuomo C."/>
            <person name="de Hoog S."/>
            <person name="Gorbushina A."/>
            <person name="Walker B."/>
            <person name="Young S.K."/>
            <person name="Zeng Q."/>
            <person name="Gargeya S."/>
            <person name="Fitzgerald M."/>
            <person name="Haas B."/>
            <person name="Abouelleil A."/>
            <person name="Allen A.W."/>
            <person name="Alvarado L."/>
            <person name="Arachchi H.M."/>
            <person name="Berlin A.M."/>
            <person name="Chapman S.B."/>
            <person name="Gainer-Dewar J."/>
            <person name="Goldberg J."/>
            <person name="Griggs A."/>
            <person name="Gujja S."/>
            <person name="Hansen M."/>
            <person name="Howarth C."/>
            <person name="Imamovic A."/>
            <person name="Ireland A."/>
            <person name="Larimer J."/>
            <person name="McCowan C."/>
            <person name="Murphy C."/>
            <person name="Pearson M."/>
            <person name="Poon T.W."/>
            <person name="Priest M."/>
            <person name="Roberts A."/>
            <person name="Saif S."/>
            <person name="Shea T."/>
            <person name="Sisk P."/>
            <person name="Sykes S."/>
            <person name="Wortman J."/>
            <person name="Nusbaum C."/>
            <person name="Birren B."/>
        </authorList>
    </citation>
    <scope>NUCLEOTIDE SEQUENCE [LARGE SCALE GENOMIC DNA]</scope>
    <source>
        <strain evidence="1 2">CBS 119918</strain>
    </source>
</reference>